<feature type="compositionally biased region" description="Low complexity" evidence="1">
    <location>
        <begin position="234"/>
        <end position="245"/>
    </location>
</feature>
<dbReference type="Proteomes" id="UP000440578">
    <property type="component" value="Unassembled WGS sequence"/>
</dbReference>
<keyword evidence="3" id="KW-1185">Reference proteome</keyword>
<feature type="compositionally biased region" description="Basic residues" evidence="1">
    <location>
        <begin position="34"/>
        <end position="43"/>
    </location>
</feature>
<feature type="region of interest" description="Disordered" evidence="1">
    <location>
        <begin position="148"/>
        <end position="296"/>
    </location>
</feature>
<evidence type="ECO:0000313" key="2">
    <source>
        <dbReference type="EMBL" id="KAF0289076.1"/>
    </source>
</evidence>
<feature type="region of interest" description="Disordered" evidence="1">
    <location>
        <begin position="1"/>
        <end position="43"/>
    </location>
</feature>
<evidence type="ECO:0000313" key="3">
    <source>
        <dbReference type="Proteomes" id="UP000440578"/>
    </source>
</evidence>
<proteinExistence type="predicted"/>
<name>A0A6A4V360_AMPAM</name>
<reference evidence="2 3" key="1">
    <citation type="submission" date="2019-07" db="EMBL/GenBank/DDBJ databases">
        <title>Draft genome assembly of a fouling barnacle, Amphibalanus amphitrite (Darwin, 1854): The first reference genome for Thecostraca.</title>
        <authorList>
            <person name="Kim W."/>
        </authorList>
    </citation>
    <scope>NUCLEOTIDE SEQUENCE [LARGE SCALE GENOMIC DNA]</scope>
    <source>
        <strain evidence="2">SNU_AA5</strain>
        <tissue evidence="2">Soma without cirri and trophi</tissue>
    </source>
</reference>
<dbReference type="AlphaFoldDB" id="A0A6A4V360"/>
<protein>
    <submittedName>
        <fullName evidence="2">Uncharacterized protein</fullName>
    </submittedName>
</protein>
<feature type="compositionally biased region" description="Gly residues" evidence="1">
    <location>
        <begin position="201"/>
        <end position="221"/>
    </location>
</feature>
<accession>A0A6A4V360</accession>
<feature type="region of interest" description="Disordered" evidence="1">
    <location>
        <begin position="358"/>
        <end position="447"/>
    </location>
</feature>
<feature type="compositionally biased region" description="Polar residues" evidence="1">
    <location>
        <begin position="365"/>
        <end position="386"/>
    </location>
</feature>
<organism evidence="2 3">
    <name type="scientific">Amphibalanus amphitrite</name>
    <name type="common">Striped barnacle</name>
    <name type="synonym">Balanus amphitrite</name>
    <dbReference type="NCBI Taxonomy" id="1232801"/>
    <lineage>
        <taxon>Eukaryota</taxon>
        <taxon>Metazoa</taxon>
        <taxon>Ecdysozoa</taxon>
        <taxon>Arthropoda</taxon>
        <taxon>Crustacea</taxon>
        <taxon>Multicrustacea</taxon>
        <taxon>Cirripedia</taxon>
        <taxon>Thoracica</taxon>
        <taxon>Thoracicalcarea</taxon>
        <taxon>Balanomorpha</taxon>
        <taxon>Balanoidea</taxon>
        <taxon>Balanidae</taxon>
        <taxon>Amphibalaninae</taxon>
        <taxon>Amphibalanus</taxon>
    </lineage>
</organism>
<comment type="caution">
    <text evidence="2">The sequence shown here is derived from an EMBL/GenBank/DDBJ whole genome shotgun (WGS) entry which is preliminary data.</text>
</comment>
<evidence type="ECO:0000256" key="1">
    <source>
        <dbReference type="SAM" id="MobiDB-lite"/>
    </source>
</evidence>
<feature type="compositionally biased region" description="Basic and acidic residues" evidence="1">
    <location>
        <begin position="16"/>
        <end position="33"/>
    </location>
</feature>
<sequence length="447" mass="45947">MAGAGRISSQCVSEPGGDRSRERDKRTELPAERHRQRVPRGRTMTKRSLAALIAAGLVAACAAAEPSAADTSLPSDSKMDRMLVGWDASALADMPAAAPVAREDRKTDRTLGLAAAYYAYQNLPGVDFLRREDSAALGGGLMLSRNDEEGFTRVGGGAPAGPQERSGGKGHGQAHGRQHGFGPRPRPASHGGYPGPVPGSHYGGQPQGGIGLGAHGAGGHGKYPAAIKGPSHYGGVHPAPVPGHGIPRHPQPKGAPVHPAPVHGHDAPRHPAPHAAFADDQHSGFGPPKNAISLPGPVIESAGEFQQDQTSFSLGPVRSPSVQVGSSEIGHSSSLGAIREVSGPVFSQQAGIVSNNLGPLREVSRPSQPQGFNRQPKFNSQLSSANEIVRPVESANLGPVRETAGPVTSQTAADGAGSPLLQSQTVADLLGGPAYEYTQPAAEPGSR</sequence>
<gene>
    <name evidence="2" type="ORF">FJT64_012587</name>
</gene>
<dbReference type="EMBL" id="VIIS01002062">
    <property type="protein sequence ID" value="KAF0289076.1"/>
    <property type="molecule type" value="Genomic_DNA"/>
</dbReference>